<dbReference type="InterPro" id="IPR000524">
    <property type="entry name" value="Tscrpt_reg_HTH_GntR"/>
</dbReference>
<keyword evidence="6" id="KW-1185">Reference proteome</keyword>
<dbReference type="PROSITE" id="PS50949">
    <property type="entry name" value="HTH_GNTR"/>
    <property type="match status" value="1"/>
</dbReference>
<evidence type="ECO:0000313" key="5">
    <source>
        <dbReference type="EMBL" id="MBB3108591.1"/>
    </source>
</evidence>
<name>A0A7W5AUU6_9BACL</name>
<dbReference type="PANTHER" id="PTHR38445">
    <property type="entry name" value="HTH-TYPE TRANSCRIPTIONAL REPRESSOR YTRA"/>
    <property type="match status" value="1"/>
</dbReference>
<dbReference type="GO" id="GO:0003700">
    <property type="term" value="F:DNA-binding transcription factor activity"/>
    <property type="evidence" value="ECO:0007669"/>
    <property type="project" value="InterPro"/>
</dbReference>
<proteinExistence type="predicted"/>
<dbReference type="Proteomes" id="UP000570361">
    <property type="component" value="Unassembled WGS sequence"/>
</dbReference>
<sequence length="123" mass="13990">MISMNAGPIYSQIAQRIKDDIVSGKLHEEEQVMSTNQYASFYQINPATTAKGFEQLEEEGILYMKPGIGMFVSRNARDKVLAERRQQFFAKIVDPMIEEAYKIGMPLKEIIARLEQQEGAKDS</sequence>
<dbReference type="SUPFAM" id="SSF46785">
    <property type="entry name" value="Winged helix' DNA-binding domain"/>
    <property type="match status" value="1"/>
</dbReference>
<evidence type="ECO:0000313" key="6">
    <source>
        <dbReference type="Proteomes" id="UP000570361"/>
    </source>
</evidence>
<protein>
    <submittedName>
        <fullName evidence="5">DNA-binding transcriptional regulator YhcF (GntR family)</fullName>
    </submittedName>
</protein>
<evidence type="ECO:0000256" key="1">
    <source>
        <dbReference type="ARBA" id="ARBA00023015"/>
    </source>
</evidence>
<dbReference type="InterPro" id="IPR036390">
    <property type="entry name" value="WH_DNA-bd_sf"/>
</dbReference>
<dbReference type="InterPro" id="IPR036388">
    <property type="entry name" value="WH-like_DNA-bd_sf"/>
</dbReference>
<evidence type="ECO:0000259" key="4">
    <source>
        <dbReference type="PROSITE" id="PS50949"/>
    </source>
</evidence>
<feature type="domain" description="HTH gntR-type" evidence="4">
    <location>
        <begin position="7"/>
        <end position="75"/>
    </location>
</feature>
<keyword evidence="3" id="KW-0804">Transcription</keyword>
<dbReference type="GO" id="GO:0003677">
    <property type="term" value="F:DNA binding"/>
    <property type="evidence" value="ECO:0007669"/>
    <property type="project" value="UniProtKB-KW"/>
</dbReference>
<comment type="caution">
    <text evidence="5">The sequence shown here is derived from an EMBL/GenBank/DDBJ whole genome shotgun (WGS) entry which is preliminary data.</text>
</comment>
<accession>A0A7W5AUU6</accession>
<keyword evidence="2 5" id="KW-0238">DNA-binding</keyword>
<dbReference type="Gene3D" id="1.10.10.10">
    <property type="entry name" value="Winged helix-like DNA-binding domain superfamily/Winged helix DNA-binding domain"/>
    <property type="match status" value="1"/>
</dbReference>
<dbReference type="SMART" id="SM00345">
    <property type="entry name" value="HTH_GNTR"/>
    <property type="match status" value="1"/>
</dbReference>
<reference evidence="5 6" key="1">
    <citation type="submission" date="2020-08" db="EMBL/GenBank/DDBJ databases">
        <title>Genomic Encyclopedia of Type Strains, Phase III (KMG-III): the genomes of soil and plant-associated and newly described type strains.</title>
        <authorList>
            <person name="Whitman W."/>
        </authorList>
    </citation>
    <scope>NUCLEOTIDE SEQUENCE [LARGE SCALE GENOMIC DNA]</scope>
    <source>
        <strain evidence="5 6">CECT 5862</strain>
    </source>
</reference>
<keyword evidence="1" id="KW-0805">Transcription regulation</keyword>
<evidence type="ECO:0000256" key="3">
    <source>
        <dbReference type="ARBA" id="ARBA00023163"/>
    </source>
</evidence>
<dbReference type="CDD" id="cd07377">
    <property type="entry name" value="WHTH_GntR"/>
    <property type="match status" value="1"/>
</dbReference>
<dbReference type="AlphaFoldDB" id="A0A7W5AUU6"/>
<dbReference type="PANTHER" id="PTHR38445:SF10">
    <property type="entry name" value="GNTR-FAMILY TRANSCRIPTIONAL REGULATOR"/>
    <property type="match status" value="1"/>
</dbReference>
<dbReference type="EMBL" id="JACHXK010000001">
    <property type="protein sequence ID" value="MBB3108591.1"/>
    <property type="molecule type" value="Genomic_DNA"/>
</dbReference>
<dbReference type="Pfam" id="PF00392">
    <property type="entry name" value="GntR"/>
    <property type="match status" value="1"/>
</dbReference>
<organism evidence="5 6">
    <name type="scientific">Paenibacillus phyllosphaerae</name>
    <dbReference type="NCBI Taxonomy" id="274593"/>
    <lineage>
        <taxon>Bacteria</taxon>
        <taxon>Bacillati</taxon>
        <taxon>Bacillota</taxon>
        <taxon>Bacilli</taxon>
        <taxon>Bacillales</taxon>
        <taxon>Paenibacillaceae</taxon>
        <taxon>Paenibacillus</taxon>
    </lineage>
</organism>
<gene>
    <name evidence="5" type="ORF">FHS18_000619</name>
</gene>
<evidence type="ECO:0000256" key="2">
    <source>
        <dbReference type="ARBA" id="ARBA00023125"/>
    </source>
</evidence>